<organism evidence="1 2">
    <name type="scientific">Faecalibacterium prausnitzii M21/2</name>
    <dbReference type="NCBI Taxonomy" id="411485"/>
    <lineage>
        <taxon>Bacteria</taxon>
        <taxon>Bacillati</taxon>
        <taxon>Bacillota</taxon>
        <taxon>Clostridia</taxon>
        <taxon>Eubacteriales</taxon>
        <taxon>Oscillospiraceae</taxon>
        <taxon>Faecalibacterium</taxon>
    </lineage>
</organism>
<reference evidence="1 2" key="1">
    <citation type="submission" date="2007-09" db="EMBL/GenBank/DDBJ databases">
        <title>Draft genome sequence of Faecalibacterium prausnitzii M21/2.</title>
        <authorList>
            <person name="Sudarsanam P."/>
            <person name="Ley R."/>
            <person name="Guruge J."/>
            <person name="Turnbaugh P.J."/>
            <person name="Mahowald M."/>
            <person name="Liep D."/>
            <person name="Gordon J."/>
        </authorList>
    </citation>
    <scope>NUCLEOTIDE SEQUENCE [LARGE SCALE GENOMIC DNA]</scope>
    <source>
        <strain evidence="1 2">M21/2</strain>
    </source>
</reference>
<dbReference type="AlphaFoldDB" id="A8S9N6"/>
<evidence type="ECO:0000313" key="1">
    <source>
        <dbReference type="EMBL" id="EDP22065.1"/>
    </source>
</evidence>
<evidence type="ECO:0000313" key="2">
    <source>
        <dbReference type="Proteomes" id="UP000005945"/>
    </source>
</evidence>
<name>A8S9N6_9FIRM</name>
<proteinExistence type="predicted"/>
<dbReference type="HOGENOM" id="CLU_3216533_0_0_9"/>
<gene>
    <name evidence="1" type="ORF">FAEPRAM212_01099</name>
</gene>
<comment type="caution">
    <text evidence="1">The sequence shown here is derived from an EMBL/GenBank/DDBJ whole genome shotgun (WGS) entry which is preliminary data.</text>
</comment>
<dbReference type="EMBL" id="ABED02000023">
    <property type="protein sequence ID" value="EDP22065.1"/>
    <property type="molecule type" value="Genomic_DNA"/>
</dbReference>
<accession>A8S9N6</accession>
<reference evidence="1 2" key="2">
    <citation type="submission" date="2007-09" db="EMBL/GenBank/DDBJ databases">
        <authorList>
            <person name="Fulton L."/>
            <person name="Clifton S."/>
            <person name="Fulton B."/>
            <person name="Xu J."/>
            <person name="Minx P."/>
            <person name="Pepin K.H."/>
            <person name="Johnson M."/>
            <person name="Thiruvilangam P."/>
            <person name="Bhonagiri V."/>
            <person name="Nash W.E."/>
            <person name="Mardis E.R."/>
            <person name="Wilson R.K."/>
        </authorList>
    </citation>
    <scope>NUCLEOTIDE SEQUENCE [LARGE SCALE GENOMIC DNA]</scope>
    <source>
        <strain evidence="1 2">M21/2</strain>
    </source>
</reference>
<dbReference type="Proteomes" id="UP000005945">
    <property type="component" value="Unassembled WGS sequence"/>
</dbReference>
<protein>
    <submittedName>
        <fullName evidence="1">Uncharacterized protein</fullName>
    </submittedName>
</protein>
<sequence length="44" mass="4958">MTERAHGDSRDGKGALFQKATNQPKLTAICFKKRHIAAKELNKF</sequence>